<dbReference type="Pfam" id="PF16492">
    <property type="entry name" value="Cadherin_C_2"/>
    <property type="match status" value="1"/>
</dbReference>
<keyword evidence="8" id="KW-0130">Cell adhesion</keyword>
<keyword evidence="9 13" id="KW-1133">Transmembrane helix</keyword>
<dbReference type="InterPro" id="IPR032455">
    <property type="entry name" value="Cadherin_C"/>
</dbReference>
<evidence type="ECO:0000256" key="4">
    <source>
        <dbReference type="ARBA" id="ARBA00022692"/>
    </source>
</evidence>
<dbReference type="GO" id="GO:0009653">
    <property type="term" value="P:anatomical structure morphogenesis"/>
    <property type="evidence" value="ECO:0007669"/>
    <property type="project" value="UniProtKB-ARBA"/>
</dbReference>
<keyword evidence="11" id="KW-0325">Glycoprotein</keyword>
<evidence type="ECO:0000256" key="2">
    <source>
        <dbReference type="ARBA" id="ARBA00004251"/>
    </source>
</evidence>
<reference evidence="16" key="3">
    <citation type="submission" date="2025-08" db="UniProtKB">
        <authorList>
            <consortium name="Ensembl"/>
        </authorList>
    </citation>
    <scope>IDENTIFICATION</scope>
    <source>
        <strain evidence="16">JP 163 A</strain>
    </source>
</reference>
<dbReference type="FunFam" id="2.60.40.60:FF:000002">
    <property type="entry name" value="Protocadherin alpha 2"/>
    <property type="match status" value="1"/>
</dbReference>
<dbReference type="Pfam" id="PF08266">
    <property type="entry name" value="Cadherin_2"/>
    <property type="match status" value="1"/>
</dbReference>
<feature type="domain" description="Cadherin" evidence="15">
    <location>
        <begin position="27"/>
        <end position="133"/>
    </location>
</feature>
<organism evidence="16 17">
    <name type="scientific">Xiphophorus maculatus</name>
    <name type="common">Southern platyfish</name>
    <name type="synonym">Platypoecilus maculatus</name>
    <dbReference type="NCBI Taxonomy" id="8083"/>
    <lineage>
        <taxon>Eukaryota</taxon>
        <taxon>Metazoa</taxon>
        <taxon>Chordata</taxon>
        <taxon>Craniata</taxon>
        <taxon>Vertebrata</taxon>
        <taxon>Euteleostomi</taxon>
        <taxon>Actinopterygii</taxon>
        <taxon>Neopterygii</taxon>
        <taxon>Teleostei</taxon>
        <taxon>Neoteleostei</taxon>
        <taxon>Acanthomorphata</taxon>
        <taxon>Ovalentaria</taxon>
        <taxon>Atherinomorphae</taxon>
        <taxon>Cyprinodontiformes</taxon>
        <taxon>Poeciliidae</taxon>
        <taxon>Poeciliinae</taxon>
        <taxon>Xiphophorus</taxon>
    </lineage>
</organism>
<dbReference type="InterPro" id="IPR050174">
    <property type="entry name" value="Protocadherin/Cadherin-CA"/>
</dbReference>
<dbReference type="OMA" id="CHGEGVC"/>
<feature type="domain" description="Cadherin" evidence="15">
    <location>
        <begin position="157"/>
        <end position="243"/>
    </location>
</feature>
<evidence type="ECO:0000256" key="13">
    <source>
        <dbReference type="SAM" id="Phobius"/>
    </source>
</evidence>
<dbReference type="SMART" id="SM00112">
    <property type="entry name" value="CA"/>
    <property type="match status" value="5"/>
</dbReference>
<evidence type="ECO:0000256" key="1">
    <source>
        <dbReference type="ARBA" id="ARBA00003436"/>
    </source>
</evidence>
<dbReference type="PANTHER" id="PTHR24028">
    <property type="entry name" value="CADHERIN-87A"/>
    <property type="match status" value="1"/>
</dbReference>
<reference evidence="17" key="2">
    <citation type="journal article" date="2013" name="Nat. Genet.">
        <title>The genome of the platyfish, Xiphophorus maculatus, provides insights into evolutionary adaptation and several complex traits.</title>
        <authorList>
            <person name="Schartl M."/>
            <person name="Walter R.B."/>
            <person name="Shen Y."/>
            <person name="Garcia T."/>
            <person name="Catchen J."/>
            <person name="Amores A."/>
            <person name="Braasch I."/>
            <person name="Chalopin D."/>
            <person name="Volff J.N."/>
            <person name="Lesch K.P."/>
            <person name="Bisazza A."/>
            <person name="Minx P."/>
            <person name="Hillier L."/>
            <person name="Wilson R.K."/>
            <person name="Fuerstenberg S."/>
            <person name="Boore J."/>
            <person name="Searle S."/>
            <person name="Postlethwait J.H."/>
            <person name="Warren W.C."/>
        </authorList>
    </citation>
    <scope>NUCLEOTIDE SEQUENCE [LARGE SCALE GENOMIC DNA]</scope>
    <source>
        <strain evidence="17">JP 163 A</strain>
    </source>
</reference>
<dbReference type="FunFam" id="2.60.40.60:FF:000001">
    <property type="entry name" value="Protocadherin alpha 2"/>
    <property type="match status" value="1"/>
</dbReference>
<dbReference type="InterPro" id="IPR002126">
    <property type="entry name" value="Cadherin-like_dom"/>
</dbReference>
<comment type="subcellular location">
    <subcellularLocation>
        <location evidence="2">Cell membrane</location>
        <topology evidence="2">Single-pass type I membrane protein</topology>
    </subcellularLocation>
</comment>
<evidence type="ECO:0000256" key="11">
    <source>
        <dbReference type="ARBA" id="ARBA00023180"/>
    </source>
</evidence>
<evidence type="ECO:0000256" key="6">
    <source>
        <dbReference type="ARBA" id="ARBA00022737"/>
    </source>
</evidence>
<evidence type="ECO:0000313" key="17">
    <source>
        <dbReference type="Proteomes" id="UP000002852"/>
    </source>
</evidence>
<dbReference type="Pfam" id="PF00028">
    <property type="entry name" value="Cadherin"/>
    <property type="match status" value="3"/>
</dbReference>
<feature type="chain" id="PRO_5017370052" evidence="14">
    <location>
        <begin position="29"/>
        <end position="663"/>
    </location>
</feature>
<dbReference type="Gene3D" id="2.60.40.60">
    <property type="entry name" value="Cadherins"/>
    <property type="match status" value="5"/>
</dbReference>
<dbReference type="InterPro" id="IPR013164">
    <property type="entry name" value="Cadherin_N"/>
</dbReference>
<evidence type="ECO:0000256" key="12">
    <source>
        <dbReference type="PROSITE-ProRule" id="PRU00043"/>
    </source>
</evidence>
<evidence type="ECO:0000256" key="3">
    <source>
        <dbReference type="ARBA" id="ARBA00022475"/>
    </source>
</evidence>
<dbReference type="FunFam" id="2.60.40.60:FF:000004">
    <property type="entry name" value="Protocadherin 1 gamma 2"/>
    <property type="match status" value="1"/>
</dbReference>
<keyword evidence="6" id="KW-0677">Repeat</keyword>
<feature type="domain" description="Cadherin" evidence="15">
    <location>
        <begin position="244"/>
        <end position="349"/>
    </location>
</feature>
<keyword evidence="3" id="KW-1003">Cell membrane</keyword>
<evidence type="ECO:0000256" key="14">
    <source>
        <dbReference type="SAM" id="SignalP"/>
    </source>
</evidence>
<protein>
    <submittedName>
        <fullName evidence="16">Si:ch73-379j16.2</fullName>
    </submittedName>
</protein>
<accession>A0A3B5Q9C1</accession>
<evidence type="ECO:0000256" key="8">
    <source>
        <dbReference type="ARBA" id="ARBA00022889"/>
    </source>
</evidence>
<dbReference type="AlphaFoldDB" id="A0A3B5Q9C1"/>
<dbReference type="CDD" id="cd11304">
    <property type="entry name" value="Cadherin_repeat"/>
    <property type="match status" value="4"/>
</dbReference>
<evidence type="ECO:0000256" key="9">
    <source>
        <dbReference type="ARBA" id="ARBA00022989"/>
    </source>
</evidence>
<evidence type="ECO:0000259" key="15">
    <source>
        <dbReference type="PROSITE" id="PS50268"/>
    </source>
</evidence>
<dbReference type="FunFam" id="2.60.40.60:FF:000129">
    <property type="entry name" value="protocadherin alpha-C2 isoform X1"/>
    <property type="match status" value="1"/>
</dbReference>
<name>A0A3B5Q9C1_XIPMA</name>
<keyword evidence="5 14" id="KW-0732">Signal</keyword>
<dbReference type="InParanoid" id="A0A3B5Q9C1"/>
<dbReference type="InterPro" id="IPR020894">
    <property type="entry name" value="Cadherin_CS"/>
</dbReference>
<dbReference type="PRINTS" id="PR00205">
    <property type="entry name" value="CADHERIN"/>
</dbReference>
<keyword evidence="10 13" id="KW-0472">Membrane</keyword>
<feature type="domain" description="Cadherin" evidence="15">
    <location>
        <begin position="350"/>
        <end position="458"/>
    </location>
</feature>
<feature type="transmembrane region" description="Helical" evidence="13">
    <location>
        <begin position="551"/>
        <end position="574"/>
    </location>
</feature>
<feature type="signal peptide" evidence="14">
    <location>
        <begin position="1"/>
        <end position="28"/>
    </location>
</feature>
<keyword evidence="4 13" id="KW-0812">Transmembrane</keyword>
<keyword evidence="17" id="KW-1185">Reference proteome</keyword>
<dbReference type="SUPFAM" id="SSF49313">
    <property type="entry name" value="Cadherin-like"/>
    <property type="match status" value="5"/>
</dbReference>
<dbReference type="PROSITE" id="PS50268">
    <property type="entry name" value="CADHERIN_2"/>
    <property type="match status" value="5"/>
</dbReference>
<reference evidence="16" key="4">
    <citation type="submission" date="2025-09" db="UniProtKB">
        <authorList>
            <consortium name="Ensembl"/>
        </authorList>
    </citation>
    <scope>IDENTIFICATION</scope>
    <source>
        <strain evidence="16">JP 163 A</strain>
    </source>
</reference>
<sequence length="663" mass="73376">NKLHPPSNDHSWPVFLLHLLLIFAKQAATELRYSVPEEVKEGTVVGNIAKDLGLEKAHLTDRRLRIVSESENTFFSVNTNNGALQVRRKIDREELCYGGGACLMELKIIVESPLEMHHVVVEVTDVNDHSPSFLDKQQQLEILQAATDPDVGGNSILNAKDPDEGNNGEIQYIIAKALQPKIYETFEINSLTGEIKLKAFLDFEESEIYKIDIEASDKGTPPLTGRCRVVVKIKDVNDNSPKIDVTSLSNTISEDSKPGTTISLISVKDKDSGVNGKIISRILNDVPFELKPSYKENMYSLVTKEHLDREKVFLYEILIQASDCGNPPLSTVKTFSVQVSDVNDNSPRFEKSPLQFYLSENNAAGATVFSVRATDIDMNENAAISYHIVRVGSRDDVTAFLNINSENGQIAGLKSFDFETLKTFQFQVVATDSGTPSLSSNVTVNVFILDQNDNAPVILYPLSSNGSAEGEVTDHSLFGLDRYTGQIRTLRSFTETDEAEHKLVILVKDNGNVSLSATATVIVKLVEPKEAFAASDVKSAANYDEGNDVTFYLMITLGAVSVLFIISIIVLIAMQCSKSTDYSSKYLQETNYDGTLCHSIQYRSGDKRYMLVGPRMSIGSTIVPGSHANTLVLPDRRRTSEEVRTYLFIHSKFGKKCCVFLFS</sequence>
<reference evidence="17" key="1">
    <citation type="submission" date="2012-01" db="EMBL/GenBank/DDBJ databases">
        <authorList>
            <person name="Walter R."/>
            <person name="Schartl M."/>
            <person name="Warren W."/>
        </authorList>
    </citation>
    <scope>NUCLEOTIDE SEQUENCE [LARGE SCALE GENOMIC DNA]</scope>
    <source>
        <strain evidence="17">JP 163 A</strain>
    </source>
</reference>
<dbReference type="GeneTree" id="ENSGT00940000165118"/>
<dbReference type="GO" id="GO:0007156">
    <property type="term" value="P:homophilic cell adhesion via plasma membrane adhesion molecules"/>
    <property type="evidence" value="ECO:0007669"/>
    <property type="project" value="InterPro"/>
</dbReference>
<dbReference type="Ensembl" id="ENSXMAT00000034911.1">
    <property type="protein sequence ID" value="ENSXMAP00000027497.1"/>
    <property type="gene ID" value="ENSXMAG00000027122.1"/>
</dbReference>
<proteinExistence type="predicted"/>
<evidence type="ECO:0000256" key="10">
    <source>
        <dbReference type="ARBA" id="ARBA00023136"/>
    </source>
</evidence>
<comment type="function">
    <text evidence="1">Potential calcium-dependent cell-adhesion protein. May be involved in the establishment and maintenance of specific neuronal connections in the brain.</text>
</comment>
<feature type="domain" description="Cadherin" evidence="15">
    <location>
        <begin position="458"/>
        <end position="537"/>
    </location>
</feature>
<dbReference type="PANTHER" id="PTHR24028:SF337">
    <property type="entry name" value="PROTOCADHERIN 2 ALPHA A 3 PRECURSOR-RELATED"/>
    <property type="match status" value="1"/>
</dbReference>
<evidence type="ECO:0000313" key="16">
    <source>
        <dbReference type="Ensembl" id="ENSXMAP00000027497.1"/>
    </source>
</evidence>
<dbReference type="Proteomes" id="UP000002852">
    <property type="component" value="Unassembled WGS sequence"/>
</dbReference>
<dbReference type="GO" id="GO:0005509">
    <property type="term" value="F:calcium ion binding"/>
    <property type="evidence" value="ECO:0007669"/>
    <property type="project" value="UniProtKB-UniRule"/>
</dbReference>
<dbReference type="InterPro" id="IPR015919">
    <property type="entry name" value="Cadherin-like_sf"/>
</dbReference>
<evidence type="ECO:0000256" key="5">
    <source>
        <dbReference type="ARBA" id="ARBA00022729"/>
    </source>
</evidence>
<keyword evidence="7 12" id="KW-0106">Calcium</keyword>
<evidence type="ECO:0000256" key="7">
    <source>
        <dbReference type="ARBA" id="ARBA00022837"/>
    </source>
</evidence>
<dbReference type="PROSITE" id="PS00232">
    <property type="entry name" value="CADHERIN_1"/>
    <property type="match status" value="2"/>
</dbReference>
<dbReference type="GO" id="GO:0005886">
    <property type="term" value="C:plasma membrane"/>
    <property type="evidence" value="ECO:0007669"/>
    <property type="project" value="UniProtKB-SubCell"/>
</dbReference>
<dbReference type="FunFam" id="2.60.40.60:FF:000006">
    <property type="entry name" value="Protocadherin alpha 2"/>
    <property type="match status" value="1"/>
</dbReference>